<comment type="caution">
    <text evidence="1">The sequence shown here is derived from an EMBL/GenBank/DDBJ whole genome shotgun (WGS) entry which is preliminary data.</text>
</comment>
<dbReference type="RefSeq" id="WP_368801528.1">
    <property type="nucleotide sequence ID" value="NZ_JAZHFV010000001.1"/>
</dbReference>
<evidence type="ECO:0000313" key="1">
    <source>
        <dbReference type="EMBL" id="MEX4006174.1"/>
    </source>
</evidence>
<organism evidence="1 2">
    <name type="scientific">Neoaquamicrobium sediminum</name>
    <dbReference type="NCBI Taxonomy" id="1849104"/>
    <lineage>
        <taxon>Bacteria</taxon>
        <taxon>Pseudomonadati</taxon>
        <taxon>Pseudomonadota</taxon>
        <taxon>Alphaproteobacteria</taxon>
        <taxon>Hyphomicrobiales</taxon>
        <taxon>Phyllobacteriaceae</taxon>
        <taxon>Neoaquamicrobium</taxon>
    </lineage>
</organism>
<accession>A0ABV3WNF3</accession>
<dbReference type="EMBL" id="JAZHFV010000001">
    <property type="protein sequence ID" value="MEX4006174.1"/>
    <property type="molecule type" value="Genomic_DNA"/>
</dbReference>
<name>A0ABV3WNF3_9HYPH</name>
<proteinExistence type="predicted"/>
<dbReference type="Pfam" id="PF08905">
    <property type="entry name" value="DUF1850"/>
    <property type="match status" value="1"/>
</dbReference>
<protein>
    <submittedName>
        <fullName evidence="1">DUF1850 domain-containing protein</fullName>
    </submittedName>
</protein>
<dbReference type="InterPro" id="IPR015001">
    <property type="entry name" value="DUF1850"/>
</dbReference>
<reference evidence="1 2" key="1">
    <citation type="submission" date="2024-01" db="EMBL/GenBank/DDBJ databases">
        <title>New evidence supports the origin of RcGTA from prophage.</title>
        <authorList>
            <person name="Xu Y."/>
            <person name="Liu B."/>
            <person name="Chen F."/>
        </authorList>
    </citation>
    <scope>NUCLEOTIDE SEQUENCE [LARGE SCALE GENOMIC DNA]</scope>
    <source>
        <strain evidence="1 2">CBW1107-2</strain>
    </source>
</reference>
<keyword evidence="2" id="KW-1185">Reference proteome</keyword>
<dbReference type="Proteomes" id="UP001559025">
    <property type="component" value="Unassembled WGS sequence"/>
</dbReference>
<gene>
    <name evidence="1" type="ORF">V1479_02595</name>
</gene>
<evidence type="ECO:0000313" key="2">
    <source>
        <dbReference type="Proteomes" id="UP001559025"/>
    </source>
</evidence>
<sequence length="121" mass="12785">MSVCIAAAGKTLMLAASLFTLSWEHSVEKIAWQEDWLATPAGLHALQARVKGSGAGMDPPEGSVLHDGWWRWKPSIPPLPRLVLAASGATASGWTVCAEGRCVEVGADAAEPVVIEPCRKP</sequence>